<evidence type="ECO:0000313" key="1">
    <source>
        <dbReference type="EMBL" id="CBK80807.1"/>
    </source>
</evidence>
<sequence>MARGTFFEVAKEAENLGNMDETQFYGSSYAEWFENEEDPASLEYLFSNFRSAGFETWSDEKGQYVIFSECGKMNYFAHKYERFKKLSEEADLRRFSTDYCWTHDLIDSITDKWSDAVLFEGTLYDMDEFVRAADIGEKYYFGNMVIAH</sequence>
<reference evidence="1 2" key="2">
    <citation type="submission" date="2010-03" db="EMBL/GenBank/DDBJ databases">
        <authorList>
            <person name="Pajon A."/>
        </authorList>
    </citation>
    <scope>NUCLEOTIDE SEQUENCE [LARGE SCALE GENOMIC DNA]</scope>
    <source>
        <strain evidence="1 2">GD/7</strain>
    </source>
</reference>
<reference evidence="1 2" key="1">
    <citation type="submission" date="2010-03" db="EMBL/GenBank/DDBJ databases">
        <title>The genome sequence of Coprococcus catus GD/7.</title>
        <authorList>
            <consortium name="metaHIT consortium -- http://www.metahit.eu/"/>
            <person name="Pajon A."/>
            <person name="Turner K."/>
            <person name="Parkhill J."/>
            <person name="Duncan S."/>
            <person name="Flint H."/>
        </authorList>
    </citation>
    <scope>NUCLEOTIDE SEQUENCE [LARGE SCALE GENOMIC DNA]</scope>
    <source>
        <strain evidence="1 2">GD/7</strain>
    </source>
</reference>
<gene>
    <name evidence="1" type="ORF">CC1_20920</name>
</gene>
<name>D4J8Y6_9FIRM</name>
<dbReference type="Proteomes" id="UP000008798">
    <property type="component" value="Chromosome"/>
</dbReference>
<dbReference type="STRING" id="717962.CC1_20920"/>
<dbReference type="HOGENOM" id="CLU_1755727_0_0_9"/>
<organism evidence="1 2">
    <name type="scientific">Coprococcus catus GD/7</name>
    <dbReference type="NCBI Taxonomy" id="717962"/>
    <lineage>
        <taxon>Bacteria</taxon>
        <taxon>Bacillati</taxon>
        <taxon>Bacillota</taxon>
        <taxon>Clostridia</taxon>
        <taxon>Lachnospirales</taxon>
        <taxon>Lachnospiraceae</taxon>
        <taxon>Coprococcus</taxon>
    </lineage>
</organism>
<dbReference type="EMBL" id="FP929038">
    <property type="protein sequence ID" value="CBK80807.1"/>
    <property type="molecule type" value="Genomic_DNA"/>
</dbReference>
<dbReference type="RefSeq" id="WP_015514375.1">
    <property type="nucleotide sequence ID" value="NC_021009.1"/>
</dbReference>
<dbReference type="PATRIC" id="fig|717962.3.peg.1984"/>
<accession>D4J8Y6</accession>
<dbReference type="KEGG" id="cct:CC1_20920"/>
<protein>
    <submittedName>
        <fullName evidence="1">Uncharacterized protein</fullName>
    </submittedName>
</protein>
<evidence type="ECO:0000313" key="2">
    <source>
        <dbReference type="Proteomes" id="UP000008798"/>
    </source>
</evidence>
<proteinExistence type="predicted"/>
<dbReference type="AlphaFoldDB" id="D4J8Y6"/>